<keyword evidence="5 8" id="KW-0378">Hydrolase</keyword>
<reference evidence="10 11" key="1">
    <citation type="journal article" date="2009" name="Stand. Genomic Sci.">
        <title>Complete genome sequence of Pirellula staleyi type strain (ATCC 27377).</title>
        <authorList>
            <person name="Clum A."/>
            <person name="Tindall B.J."/>
            <person name="Sikorski J."/>
            <person name="Ivanova N."/>
            <person name="Mavrommatis K."/>
            <person name="Lucas S."/>
            <person name="Glavina del Rio T."/>
            <person name="Nolan M."/>
            <person name="Chen F."/>
            <person name="Tice H."/>
            <person name="Pitluck S."/>
            <person name="Cheng J.F."/>
            <person name="Chertkov O."/>
            <person name="Brettin T."/>
            <person name="Han C."/>
            <person name="Detter J.C."/>
            <person name="Kuske C."/>
            <person name="Bruce D."/>
            <person name="Goodwin L."/>
            <person name="Ovchinikova G."/>
            <person name="Pati A."/>
            <person name="Mikhailova N."/>
            <person name="Chen A."/>
            <person name="Palaniappan K."/>
            <person name="Land M."/>
            <person name="Hauser L."/>
            <person name="Chang Y.J."/>
            <person name="Jeffries C.D."/>
            <person name="Chain P."/>
            <person name="Rohde M."/>
            <person name="Goker M."/>
            <person name="Bristow J."/>
            <person name="Eisen J.A."/>
            <person name="Markowitz V."/>
            <person name="Hugenholtz P."/>
            <person name="Kyrpides N.C."/>
            <person name="Klenk H.P."/>
            <person name="Lapidus A."/>
        </authorList>
    </citation>
    <scope>NUCLEOTIDE SEQUENCE [LARGE SCALE GENOMIC DNA]</scope>
    <source>
        <strain evidence="11">ATCC 27377 / DSM 6068 / ICPB 4128</strain>
    </source>
</reference>
<dbReference type="InterPro" id="IPR029060">
    <property type="entry name" value="PIN-like_dom_sf"/>
</dbReference>
<dbReference type="GO" id="GO:0000287">
    <property type="term" value="F:magnesium ion binding"/>
    <property type="evidence" value="ECO:0007669"/>
    <property type="project" value="UniProtKB-UniRule"/>
</dbReference>
<dbReference type="KEGG" id="psl:Psta_4276"/>
<dbReference type="Pfam" id="PF01850">
    <property type="entry name" value="PIN"/>
    <property type="match status" value="1"/>
</dbReference>
<evidence type="ECO:0000313" key="11">
    <source>
        <dbReference type="Proteomes" id="UP000001887"/>
    </source>
</evidence>
<dbReference type="HOGENOM" id="CLU_118482_5_3_0"/>
<evidence type="ECO:0000256" key="7">
    <source>
        <dbReference type="ARBA" id="ARBA00038093"/>
    </source>
</evidence>
<dbReference type="InterPro" id="IPR002716">
    <property type="entry name" value="PIN_dom"/>
</dbReference>
<evidence type="ECO:0000256" key="3">
    <source>
        <dbReference type="ARBA" id="ARBA00022722"/>
    </source>
</evidence>
<comment type="cofactor">
    <cofactor evidence="1 8">
        <name>Mg(2+)</name>
        <dbReference type="ChEBI" id="CHEBI:18420"/>
    </cofactor>
</comment>
<organism evidence="10 11">
    <name type="scientific">Pirellula staleyi (strain ATCC 27377 / DSM 6068 / ICPB 4128)</name>
    <name type="common">Pirella staleyi</name>
    <dbReference type="NCBI Taxonomy" id="530564"/>
    <lineage>
        <taxon>Bacteria</taxon>
        <taxon>Pseudomonadati</taxon>
        <taxon>Planctomycetota</taxon>
        <taxon>Planctomycetia</taxon>
        <taxon>Pirellulales</taxon>
        <taxon>Pirellulaceae</taxon>
        <taxon>Pirellula</taxon>
    </lineage>
</organism>
<gene>
    <name evidence="8" type="primary">vapC</name>
    <name evidence="10" type="ordered locus">Psta_4276</name>
</gene>
<evidence type="ECO:0000313" key="10">
    <source>
        <dbReference type="EMBL" id="ADB18924.1"/>
    </source>
</evidence>
<sequence>MRYLLDTNAWITYLKAPNSGVQRRLSAELPQNIVTCSIVLSELLHGAEKYGNREKRVSTVRTLLAPFQCLPFDEIDAIHYASLRHELELRGEVIGPYDLQIAAICLRNQLTLVTSNLSEFARVRGLQVQDWS</sequence>
<dbReference type="OrthoDB" id="9796690at2"/>
<dbReference type="Gene3D" id="3.40.50.1010">
    <property type="entry name" value="5'-nuclease"/>
    <property type="match status" value="1"/>
</dbReference>
<evidence type="ECO:0000256" key="6">
    <source>
        <dbReference type="ARBA" id="ARBA00022842"/>
    </source>
</evidence>
<evidence type="ECO:0000256" key="2">
    <source>
        <dbReference type="ARBA" id="ARBA00022649"/>
    </source>
</evidence>
<name>D2R4W2_PIRSD</name>
<dbReference type="EMBL" id="CP001848">
    <property type="protein sequence ID" value="ADB18924.1"/>
    <property type="molecule type" value="Genomic_DNA"/>
</dbReference>
<dbReference type="SUPFAM" id="SSF88723">
    <property type="entry name" value="PIN domain-like"/>
    <property type="match status" value="1"/>
</dbReference>
<evidence type="ECO:0000256" key="8">
    <source>
        <dbReference type="HAMAP-Rule" id="MF_00265"/>
    </source>
</evidence>
<proteinExistence type="inferred from homology"/>
<dbReference type="PANTHER" id="PTHR33653:SF1">
    <property type="entry name" value="RIBONUCLEASE VAPC2"/>
    <property type="match status" value="1"/>
</dbReference>
<dbReference type="InterPro" id="IPR050556">
    <property type="entry name" value="Type_II_TA_system_RNase"/>
</dbReference>
<dbReference type="GO" id="GO:0016787">
    <property type="term" value="F:hydrolase activity"/>
    <property type="evidence" value="ECO:0007669"/>
    <property type="project" value="UniProtKB-KW"/>
</dbReference>
<keyword evidence="3 8" id="KW-0540">Nuclease</keyword>
<keyword evidence="11" id="KW-1185">Reference proteome</keyword>
<evidence type="ECO:0000256" key="5">
    <source>
        <dbReference type="ARBA" id="ARBA00022801"/>
    </source>
</evidence>
<dbReference type="GO" id="GO:0004540">
    <property type="term" value="F:RNA nuclease activity"/>
    <property type="evidence" value="ECO:0007669"/>
    <property type="project" value="InterPro"/>
</dbReference>
<feature type="domain" description="PIN" evidence="9">
    <location>
        <begin position="3"/>
        <end position="124"/>
    </location>
</feature>
<dbReference type="AlphaFoldDB" id="D2R4W2"/>
<keyword evidence="6 8" id="KW-0460">Magnesium</keyword>
<dbReference type="STRING" id="530564.Psta_4276"/>
<comment type="function">
    <text evidence="8">Toxic component of a toxin-antitoxin (TA) system. An RNase.</text>
</comment>
<dbReference type="Proteomes" id="UP000001887">
    <property type="component" value="Chromosome"/>
</dbReference>
<dbReference type="HAMAP" id="MF_00265">
    <property type="entry name" value="VapC_Nob1"/>
    <property type="match status" value="1"/>
</dbReference>
<dbReference type="eggNOG" id="COG1487">
    <property type="taxonomic scope" value="Bacteria"/>
</dbReference>
<keyword evidence="4 8" id="KW-0479">Metal-binding</keyword>
<evidence type="ECO:0000256" key="4">
    <source>
        <dbReference type="ARBA" id="ARBA00022723"/>
    </source>
</evidence>
<evidence type="ECO:0000259" key="9">
    <source>
        <dbReference type="Pfam" id="PF01850"/>
    </source>
</evidence>
<accession>D2R4W2</accession>
<keyword evidence="8" id="KW-0800">Toxin</keyword>
<dbReference type="GO" id="GO:0090729">
    <property type="term" value="F:toxin activity"/>
    <property type="evidence" value="ECO:0007669"/>
    <property type="project" value="UniProtKB-KW"/>
</dbReference>
<feature type="binding site" evidence="8">
    <location>
        <position position="98"/>
    </location>
    <ligand>
        <name>Mg(2+)</name>
        <dbReference type="ChEBI" id="CHEBI:18420"/>
    </ligand>
</feature>
<dbReference type="CDD" id="cd18745">
    <property type="entry name" value="PIN_VapC4-5_FitB-like"/>
    <property type="match status" value="1"/>
</dbReference>
<protein>
    <recommendedName>
        <fullName evidence="8">Ribonuclease VapC</fullName>
        <shortName evidence="8">RNase VapC</shortName>
        <ecNumber evidence="8">3.1.-.-</ecNumber>
    </recommendedName>
    <alternativeName>
        <fullName evidence="8">Toxin VapC</fullName>
    </alternativeName>
</protein>
<dbReference type="InterPro" id="IPR022907">
    <property type="entry name" value="VapC_family"/>
</dbReference>
<comment type="similarity">
    <text evidence="7 8">Belongs to the PINc/VapC protein family.</text>
</comment>
<evidence type="ECO:0000256" key="1">
    <source>
        <dbReference type="ARBA" id="ARBA00001946"/>
    </source>
</evidence>
<keyword evidence="2 8" id="KW-1277">Toxin-antitoxin system</keyword>
<feature type="binding site" evidence="8">
    <location>
        <position position="6"/>
    </location>
    <ligand>
        <name>Mg(2+)</name>
        <dbReference type="ChEBI" id="CHEBI:18420"/>
    </ligand>
</feature>
<dbReference type="EC" id="3.1.-.-" evidence="8"/>
<dbReference type="PANTHER" id="PTHR33653">
    <property type="entry name" value="RIBONUCLEASE VAPC2"/>
    <property type="match status" value="1"/>
</dbReference>